<dbReference type="AlphaFoldDB" id="A0A451G582"/>
<dbReference type="Proteomes" id="UP000285478">
    <property type="component" value="Chromosome"/>
</dbReference>
<evidence type="ECO:0000313" key="2">
    <source>
        <dbReference type="Proteomes" id="UP000285478"/>
    </source>
</evidence>
<protein>
    <submittedName>
        <fullName evidence="1">Uncharacterized protein</fullName>
    </submittedName>
</protein>
<organism evidence="1 2">
    <name type="scientific">Hydrogenovibrio thermophilus</name>
    <dbReference type="NCBI Taxonomy" id="265883"/>
    <lineage>
        <taxon>Bacteria</taxon>
        <taxon>Pseudomonadati</taxon>
        <taxon>Pseudomonadota</taxon>
        <taxon>Gammaproteobacteria</taxon>
        <taxon>Thiotrichales</taxon>
        <taxon>Piscirickettsiaceae</taxon>
        <taxon>Hydrogenovibrio</taxon>
    </lineage>
</organism>
<keyword evidence="2" id="KW-1185">Reference proteome</keyword>
<dbReference type="EMBL" id="CP035033">
    <property type="protein sequence ID" value="QAB14659.1"/>
    <property type="molecule type" value="Genomic_DNA"/>
</dbReference>
<name>A0A451G582_9GAMM</name>
<gene>
    <name evidence="1" type="ORF">EPV75_02735</name>
</gene>
<reference evidence="1 2" key="1">
    <citation type="journal article" date="2018" name="Environ. Microbiol.">
        <title>Genomes of ubiquitous marine and hypersaline Hydrogenovibrio, Thiomicrorhabdus and Thiomicrospira spp. encode a diversity of mechanisms to sustain chemolithoautotrophy in heterogeneous environments.</title>
        <authorList>
            <person name="Scott K.M."/>
            <person name="Williams J."/>
            <person name="Porter C.M.B."/>
            <person name="Russel S."/>
            <person name="Harmer T.L."/>
            <person name="Paul J.H."/>
            <person name="Antonen K.M."/>
            <person name="Bridges M.K."/>
            <person name="Camper G.J."/>
            <person name="Campla C.K."/>
            <person name="Casella L.G."/>
            <person name="Chase E."/>
            <person name="Conrad J.W."/>
            <person name="Cruz M.C."/>
            <person name="Dunlap D.S."/>
            <person name="Duran L."/>
            <person name="Fahsbender E.M."/>
            <person name="Goldsmith D.B."/>
            <person name="Keeley R.F."/>
            <person name="Kondoff M.R."/>
            <person name="Kussy B.I."/>
            <person name="Lane M.K."/>
            <person name="Lawler S."/>
            <person name="Leigh B.A."/>
            <person name="Lewis C."/>
            <person name="Lostal L.M."/>
            <person name="Marking D."/>
            <person name="Mancera P.A."/>
            <person name="McClenthan E.C."/>
            <person name="McIntyre E.A."/>
            <person name="Mine J.A."/>
            <person name="Modi S."/>
            <person name="Moore B.D."/>
            <person name="Morgan W.A."/>
            <person name="Nelson K.M."/>
            <person name="Nguyen K.N."/>
            <person name="Ogburn N."/>
            <person name="Parrino D.G."/>
            <person name="Pedapudi A.D."/>
            <person name="Pelham R.P."/>
            <person name="Preece A.M."/>
            <person name="Rampersad E.A."/>
            <person name="Richardson J.C."/>
            <person name="Rodgers C.M."/>
            <person name="Schaffer B.L."/>
            <person name="Sheridan N.E."/>
            <person name="Solone M.R."/>
            <person name="Staley Z.R."/>
            <person name="Tabuchi M."/>
            <person name="Waide R.J."/>
            <person name="Wanjugi P.W."/>
            <person name="Young S."/>
            <person name="Clum A."/>
            <person name="Daum C."/>
            <person name="Huntemann M."/>
            <person name="Ivanova N."/>
            <person name="Kyrpides N."/>
            <person name="Mikhailova N."/>
            <person name="Palaniappan K."/>
            <person name="Pillay M."/>
            <person name="Reddy T.B.K."/>
            <person name="Shapiro N."/>
            <person name="Stamatis D."/>
            <person name="Varghese N."/>
            <person name="Woyke T."/>
            <person name="Boden R."/>
            <person name="Freyermuth S.K."/>
            <person name="Kerfeld C.A."/>
        </authorList>
    </citation>
    <scope>NUCLEOTIDE SEQUENCE [LARGE SCALE GENOMIC DNA]</scope>
    <source>
        <strain evidence="1 2">JR-2</strain>
    </source>
</reference>
<proteinExistence type="predicted"/>
<evidence type="ECO:0000313" key="1">
    <source>
        <dbReference type="EMBL" id="QAB14659.1"/>
    </source>
</evidence>
<dbReference type="RefSeq" id="WP_128384384.1">
    <property type="nucleotide sequence ID" value="NZ_CP035033.1"/>
</dbReference>
<sequence>MKVRSTFDFRGETFCYESDVDLPPYIDDIDLFLQQLPSRIAQQNQLDVISYKFEMLESSEIEVIHFDSRIDAAEIVLPMPVEAFLERYQQIGSDAYLQDIAQKHQLNWNDKTAKALKAAYRLGKSQQPKATPPINHPWF</sequence>
<accession>A0A451G582</accession>
<dbReference type="KEGG" id="htr:EPV75_02735"/>